<geneLocation type="plasmid" evidence="1 2">
    <name>unnamed</name>
</geneLocation>
<name>A0ABX5ZDG4_9MICO</name>
<evidence type="ECO:0000313" key="2">
    <source>
        <dbReference type="Proteomes" id="UP000323565"/>
    </source>
</evidence>
<evidence type="ECO:0000313" key="1">
    <source>
        <dbReference type="EMBL" id="QEH94801.1"/>
    </source>
</evidence>
<dbReference type="InterPro" id="IPR049978">
    <property type="entry name" value="SCO6880-like"/>
</dbReference>
<gene>
    <name evidence="1" type="ORF">FV141_14355</name>
</gene>
<accession>A0ABX5ZDG4</accession>
<keyword evidence="1" id="KW-0614">Plasmid</keyword>
<dbReference type="EMBL" id="CP043032">
    <property type="protein sequence ID" value="QEH94801.1"/>
    <property type="molecule type" value="Genomic_DNA"/>
</dbReference>
<dbReference type="Proteomes" id="UP000323565">
    <property type="component" value="Plasmid unnamed"/>
</dbReference>
<keyword evidence="2" id="KW-1185">Reference proteome</keyword>
<sequence>MPELGTRVGSLGPLLTPGAMGERRALALHYEPYDDKSATRAAESQSTNAFLQSELKEKRGFRVGARSRKLRRQTANTEEVLAAGHTLTRVTGVAVVTVPVSMSIETGMALMEASARRRKFELMRLDLAQPLGFISGVLPVAVGMPKRKGK</sequence>
<dbReference type="NCBIfam" id="NF042935">
    <property type="entry name" value="SCO6880_fam"/>
    <property type="match status" value="1"/>
</dbReference>
<proteinExistence type="predicted"/>
<protein>
    <submittedName>
        <fullName evidence="1">Uncharacterized protein</fullName>
    </submittedName>
</protein>
<organism evidence="1 2">
    <name type="scientific">Dermacoccus abyssi</name>
    <dbReference type="NCBI Taxonomy" id="322596"/>
    <lineage>
        <taxon>Bacteria</taxon>
        <taxon>Bacillati</taxon>
        <taxon>Actinomycetota</taxon>
        <taxon>Actinomycetes</taxon>
        <taxon>Micrococcales</taxon>
        <taxon>Dermacoccaceae</taxon>
        <taxon>Dermacoccus</taxon>
    </lineage>
</organism>
<reference evidence="1 2" key="1">
    <citation type="submission" date="2019-08" db="EMBL/GenBank/DDBJ databases">
        <title>Dermacoccus abyssi strain HZAU 226, whole genome Nanopore sequencing project.</title>
        <authorList>
            <person name="Guo A."/>
            <person name="Zhang X."/>
            <person name="Ruan Y."/>
            <person name="Liu W."/>
            <person name="Chen Q."/>
            <person name="Gu L."/>
        </authorList>
    </citation>
    <scope>NUCLEOTIDE SEQUENCE [LARGE SCALE GENOMIC DNA]</scope>
    <source>
        <strain evidence="1 2">HZAU 226</strain>
        <plasmid evidence="1 2">unnamed</plasmid>
    </source>
</reference>